<gene>
    <name evidence="1" type="ORF">SDC9_185073</name>
</gene>
<accession>A0A645HQA9</accession>
<name>A0A645HQA9_9ZZZZ</name>
<proteinExistence type="predicted"/>
<dbReference type="AlphaFoldDB" id="A0A645HQA9"/>
<dbReference type="EMBL" id="VSSQ01092268">
    <property type="protein sequence ID" value="MPN37553.1"/>
    <property type="molecule type" value="Genomic_DNA"/>
</dbReference>
<reference evidence="1" key="1">
    <citation type="submission" date="2019-08" db="EMBL/GenBank/DDBJ databases">
        <authorList>
            <person name="Kucharzyk K."/>
            <person name="Murdoch R.W."/>
            <person name="Higgins S."/>
            <person name="Loffler F."/>
        </authorList>
    </citation>
    <scope>NUCLEOTIDE SEQUENCE</scope>
</reference>
<sequence length="40" mass="4141">MKALETIEETRDDVVAAGGLSAGKDHAHVDGFLERDAGTG</sequence>
<protein>
    <submittedName>
        <fullName evidence="1">Uncharacterized protein</fullName>
    </submittedName>
</protein>
<comment type="caution">
    <text evidence="1">The sequence shown here is derived from an EMBL/GenBank/DDBJ whole genome shotgun (WGS) entry which is preliminary data.</text>
</comment>
<evidence type="ECO:0000313" key="1">
    <source>
        <dbReference type="EMBL" id="MPN37553.1"/>
    </source>
</evidence>
<organism evidence="1">
    <name type="scientific">bioreactor metagenome</name>
    <dbReference type="NCBI Taxonomy" id="1076179"/>
    <lineage>
        <taxon>unclassified sequences</taxon>
        <taxon>metagenomes</taxon>
        <taxon>ecological metagenomes</taxon>
    </lineage>
</organism>